<keyword evidence="4 6" id="KW-0067">ATP-binding</keyword>
<keyword evidence="3" id="KW-0547">Nucleotide-binding</keyword>
<dbReference type="NCBIfam" id="TIGR01727">
    <property type="entry name" value="oligo_HPY"/>
    <property type="match status" value="1"/>
</dbReference>
<dbReference type="PANTHER" id="PTHR43776">
    <property type="entry name" value="TRANSPORT ATP-BINDING PROTEIN"/>
    <property type="match status" value="1"/>
</dbReference>
<dbReference type="PANTHER" id="PTHR43776:SF8">
    <property type="entry name" value="ABC TRANSPORTER, ATP-BINDING PROTEIN"/>
    <property type="match status" value="1"/>
</dbReference>
<dbReference type="InterPro" id="IPR003439">
    <property type="entry name" value="ABC_transporter-like_ATP-bd"/>
</dbReference>
<dbReference type="FunFam" id="3.40.50.300:FF:000016">
    <property type="entry name" value="Oligopeptide ABC transporter ATP-binding component"/>
    <property type="match status" value="1"/>
</dbReference>
<dbReference type="SMART" id="SM00382">
    <property type="entry name" value="AAA"/>
    <property type="match status" value="1"/>
</dbReference>
<proteinExistence type="inferred from homology"/>
<dbReference type="InterPro" id="IPR013563">
    <property type="entry name" value="Oligopep_ABC_C"/>
</dbReference>
<sequence length="320" mass="36008">MAENILEVKNLKKHFKTPKGLLHAVDDVSFAIKQGETLGLVGESGCGKSTTGRVLLRLLEATDGEVIFEGKNILDFNRRQMRAARKNMQIIFQDPFSSLNPRMSISETISEPLIINKVYKNRKDLDARVEELMDTVGLSQRLINAYPHELDGGRRQRVGIARALSLNPKFIVQDEPVSALDVSIQAQILNLMDELQDELGLTYLFISHDLSVVKHVSDRIAVMYLGKIVEISDYGSMFKDPLHPYTQALLSAIPVPKLNAQKEMIILEGDVPSPVNPPAGCRFYGRCRHRKDACKQETPELREYAPGRFVSCHRAEELKK</sequence>
<dbReference type="GO" id="GO:0055085">
    <property type="term" value="P:transmembrane transport"/>
    <property type="evidence" value="ECO:0007669"/>
    <property type="project" value="UniProtKB-ARBA"/>
</dbReference>
<dbReference type="GO" id="GO:0005524">
    <property type="term" value="F:ATP binding"/>
    <property type="evidence" value="ECO:0007669"/>
    <property type="project" value="UniProtKB-KW"/>
</dbReference>
<dbReference type="Pfam" id="PF00005">
    <property type="entry name" value="ABC_tran"/>
    <property type="match status" value="1"/>
</dbReference>
<dbReference type="PROSITE" id="PS50893">
    <property type="entry name" value="ABC_TRANSPORTER_2"/>
    <property type="match status" value="1"/>
</dbReference>
<dbReference type="GO" id="GO:0015833">
    <property type="term" value="P:peptide transport"/>
    <property type="evidence" value="ECO:0007669"/>
    <property type="project" value="InterPro"/>
</dbReference>
<evidence type="ECO:0000259" key="5">
    <source>
        <dbReference type="PROSITE" id="PS50893"/>
    </source>
</evidence>
<dbReference type="InterPro" id="IPR003593">
    <property type="entry name" value="AAA+_ATPase"/>
</dbReference>
<organism evidence="6">
    <name type="scientific">Proteinivorax tanatarense</name>
    <dbReference type="NCBI Taxonomy" id="1260629"/>
    <lineage>
        <taxon>Bacteria</taxon>
        <taxon>Bacillati</taxon>
        <taxon>Bacillota</taxon>
        <taxon>Clostridia</taxon>
        <taxon>Eubacteriales</taxon>
        <taxon>Proteinivoracaceae</taxon>
        <taxon>Proteinivorax</taxon>
    </lineage>
</organism>
<evidence type="ECO:0000256" key="3">
    <source>
        <dbReference type="ARBA" id="ARBA00022741"/>
    </source>
</evidence>
<dbReference type="InterPro" id="IPR027417">
    <property type="entry name" value="P-loop_NTPase"/>
</dbReference>
<dbReference type="SUPFAM" id="SSF52540">
    <property type="entry name" value="P-loop containing nucleoside triphosphate hydrolases"/>
    <property type="match status" value="1"/>
</dbReference>
<reference evidence="6" key="1">
    <citation type="journal article" date="2013" name="Extremophiles">
        <title>Proteinivorax tanatarense gen. nov., sp. nov., an anaerobic, haloalkaliphilic, proteolytic bacterium isolated from a decaying algal bloom, and proposal of Proteinivoraceae fam. nov.</title>
        <authorList>
            <person name="Kevbrin V."/>
            <person name="Boltyanskaya Y."/>
            <person name="Zhilina T."/>
            <person name="Kolganova T."/>
            <person name="Lavrentjeva E."/>
            <person name="Kuznetsov B."/>
        </authorList>
    </citation>
    <scope>NUCLEOTIDE SEQUENCE</scope>
    <source>
        <strain evidence="6">Z-910T</strain>
    </source>
</reference>
<keyword evidence="2" id="KW-0813">Transport</keyword>
<dbReference type="RefSeq" id="WP_350343475.1">
    <property type="nucleotide sequence ID" value="NZ_CP158367.1"/>
</dbReference>
<dbReference type="GO" id="GO:0016887">
    <property type="term" value="F:ATP hydrolysis activity"/>
    <property type="evidence" value="ECO:0007669"/>
    <property type="project" value="InterPro"/>
</dbReference>
<dbReference type="CDD" id="cd03257">
    <property type="entry name" value="ABC_NikE_OppD_transporters"/>
    <property type="match status" value="1"/>
</dbReference>
<evidence type="ECO:0000256" key="1">
    <source>
        <dbReference type="ARBA" id="ARBA00005417"/>
    </source>
</evidence>
<name>A0AAU7VKT9_9FIRM</name>
<evidence type="ECO:0000256" key="4">
    <source>
        <dbReference type="ARBA" id="ARBA00022840"/>
    </source>
</evidence>
<dbReference type="Pfam" id="PF08352">
    <property type="entry name" value="oligo_HPY"/>
    <property type="match status" value="1"/>
</dbReference>
<gene>
    <name evidence="6" type="ORF">PRVXT_002784</name>
</gene>
<accession>A0AAU7VKT9</accession>
<feature type="domain" description="ABC transporter" evidence="5">
    <location>
        <begin position="6"/>
        <end position="250"/>
    </location>
</feature>
<dbReference type="InterPro" id="IPR050319">
    <property type="entry name" value="ABC_transp_ATP-bind"/>
</dbReference>
<evidence type="ECO:0000256" key="2">
    <source>
        <dbReference type="ARBA" id="ARBA00022448"/>
    </source>
</evidence>
<dbReference type="AlphaFoldDB" id="A0AAU7VKT9"/>
<reference evidence="6" key="2">
    <citation type="submission" date="2024-06" db="EMBL/GenBank/DDBJ databases">
        <authorList>
            <person name="Petrova K.O."/>
            <person name="Toshchakov S.V."/>
            <person name="Boltjanskaja Y.V."/>
            <person name="Kevbrin V."/>
        </authorList>
    </citation>
    <scope>NUCLEOTIDE SEQUENCE</scope>
    <source>
        <strain evidence="6">Z-910T</strain>
    </source>
</reference>
<evidence type="ECO:0000313" key="6">
    <source>
        <dbReference type="EMBL" id="XBX74726.1"/>
    </source>
</evidence>
<dbReference type="EMBL" id="CP158367">
    <property type="protein sequence ID" value="XBX74726.1"/>
    <property type="molecule type" value="Genomic_DNA"/>
</dbReference>
<protein>
    <submittedName>
        <fullName evidence="6">Oligopeptide/dipeptide ABC transporter ATP-binding protein</fullName>
    </submittedName>
</protein>
<comment type="similarity">
    <text evidence="1">Belongs to the ABC transporter superfamily.</text>
</comment>
<dbReference type="Gene3D" id="3.40.50.300">
    <property type="entry name" value="P-loop containing nucleotide triphosphate hydrolases"/>
    <property type="match status" value="1"/>
</dbReference>